<keyword evidence="3 6" id="KW-0560">Oxidoreductase</keyword>
<dbReference type="EC" id="1.6.5.-" evidence="6"/>
<sequence>MTILHVDSSILSDQSVSRQLTAAITQRLAQEAPGQQVVYRDLAATPVNHLSAAEFLAFQGVAAADEATRQAVAANTALLEEFLAADTLVLGAPMYNFTLPSQLRAWLDRLAVPGRTFRYGEAGVEGLAGGKRVIIASSRGGLYGEGQPAASLDHQETYLRGFLGFIGITDVRIVRAEGLAYGPDARAAAVAAAIADVEALAA</sequence>
<keyword evidence="2 6" id="KW-0288">FMN</keyword>
<dbReference type="AlphaFoldDB" id="A0A7V8JLM9"/>
<dbReference type="EMBL" id="WNDS01000003">
    <property type="protein sequence ID" value="KAF1015199.1"/>
    <property type="molecule type" value="Genomic_DNA"/>
</dbReference>
<proteinExistence type="inferred from homology"/>
<reference evidence="9" key="1">
    <citation type="journal article" date="2020" name="MBio">
        <title>Horizontal gene transfer to a defensive symbiont with a reduced genome amongst a multipartite beetle microbiome.</title>
        <authorList>
            <person name="Waterworth S.C."/>
            <person name="Florez L.V."/>
            <person name="Rees E.R."/>
            <person name="Hertweck C."/>
            <person name="Kaltenpoth M."/>
            <person name="Kwan J.C."/>
        </authorList>
    </citation>
    <scope>NUCLEOTIDE SEQUENCE [LARGE SCALE GENOMIC DNA]</scope>
</reference>
<dbReference type="Proteomes" id="UP000487117">
    <property type="component" value="Unassembled WGS sequence"/>
</dbReference>
<dbReference type="GO" id="GO:0009055">
    <property type="term" value="F:electron transfer activity"/>
    <property type="evidence" value="ECO:0007669"/>
    <property type="project" value="UniProtKB-UniRule"/>
</dbReference>
<dbReference type="Gene3D" id="3.40.50.360">
    <property type="match status" value="1"/>
</dbReference>
<dbReference type="SUPFAM" id="SSF52218">
    <property type="entry name" value="Flavoproteins"/>
    <property type="match status" value="1"/>
</dbReference>
<evidence type="ECO:0000256" key="5">
    <source>
        <dbReference type="ARBA" id="ARBA00048542"/>
    </source>
</evidence>
<comment type="cofactor">
    <cofactor evidence="6">
        <name>FMN</name>
        <dbReference type="ChEBI" id="CHEBI:58210"/>
    </cofactor>
    <text evidence="6">Binds 1 FMN per subunit.</text>
</comment>
<keyword evidence="1 6" id="KW-0285">Flavoprotein</keyword>
<keyword evidence="4 6" id="KW-0520">NAD</keyword>
<evidence type="ECO:0000256" key="6">
    <source>
        <dbReference type="HAMAP-Rule" id="MF_01216"/>
    </source>
</evidence>
<comment type="catalytic activity">
    <reaction evidence="5">
        <text>N,N-dimethyl-1,4-phenylenediamine + anthranilate + 2 NAD(+) = 2-(4-dimethylaminophenyl)diazenylbenzoate + 2 NADH + 2 H(+)</text>
        <dbReference type="Rhea" id="RHEA:55872"/>
        <dbReference type="ChEBI" id="CHEBI:15378"/>
        <dbReference type="ChEBI" id="CHEBI:15783"/>
        <dbReference type="ChEBI" id="CHEBI:16567"/>
        <dbReference type="ChEBI" id="CHEBI:57540"/>
        <dbReference type="ChEBI" id="CHEBI:57945"/>
        <dbReference type="ChEBI" id="CHEBI:71579"/>
        <dbReference type="EC" id="1.7.1.17"/>
    </reaction>
    <physiologicalReaction direction="right-to-left" evidence="5">
        <dbReference type="Rhea" id="RHEA:55874"/>
    </physiologicalReaction>
</comment>
<evidence type="ECO:0000256" key="3">
    <source>
        <dbReference type="ARBA" id="ARBA00023002"/>
    </source>
</evidence>
<comment type="subunit">
    <text evidence="6">Homodimer.</text>
</comment>
<organism evidence="8 9">
    <name type="scientific">Stenotrophomonas maltophilia</name>
    <name type="common">Pseudomonas maltophilia</name>
    <name type="synonym">Xanthomonas maltophilia</name>
    <dbReference type="NCBI Taxonomy" id="40324"/>
    <lineage>
        <taxon>Bacteria</taxon>
        <taxon>Pseudomonadati</taxon>
        <taxon>Pseudomonadota</taxon>
        <taxon>Gammaproteobacteria</taxon>
        <taxon>Lysobacterales</taxon>
        <taxon>Lysobacteraceae</taxon>
        <taxon>Stenotrophomonas</taxon>
        <taxon>Stenotrophomonas maltophilia group</taxon>
    </lineage>
</organism>
<dbReference type="GO" id="GO:0016652">
    <property type="term" value="F:oxidoreductase activity, acting on NAD(P)H as acceptor"/>
    <property type="evidence" value="ECO:0007669"/>
    <property type="project" value="UniProtKB-UniRule"/>
</dbReference>
<name>A0A7V8JLM9_STEMA</name>
<feature type="binding site" evidence="6">
    <location>
        <position position="9"/>
    </location>
    <ligand>
        <name>FMN</name>
        <dbReference type="ChEBI" id="CHEBI:58210"/>
    </ligand>
</feature>
<comment type="similarity">
    <text evidence="6">Belongs to the azoreductase type 1 family.</text>
</comment>
<accession>A0A7V8JLM9</accession>
<dbReference type="EC" id="1.7.1.17" evidence="6"/>
<dbReference type="GO" id="GO:0010181">
    <property type="term" value="F:FMN binding"/>
    <property type="evidence" value="ECO:0007669"/>
    <property type="project" value="UniProtKB-UniRule"/>
</dbReference>
<feature type="binding site" evidence="6">
    <location>
        <begin position="94"/>
        <end position="97"/>
    </location>
    <ligand>
        <name>FMN</name>
        <dbReference type="ChEBI" id="CHEBI:58210"/>
    </ligand>
</feature>
<gene>
    <name evidence="8" type="primary">azoR1_2</name>
    <name evidence="6" type="synonym">azoR</name>
    <name evidence="8" type="ORF">GAK31_02689</name>
</gene>
<comment type="caution">
    <text evidence="8">The sequence shown here is derived from an EMBL/GenBank/DDBJ whole genome shotgun (WGS) entry which is preliminary data.</text>
</comment>
<dbReference type="PANTHER" id="PTHR43741">
    <property type="entry name" value="FMN-DEPENDENT NADH-AZOREDUCTASE 1"/>
    <property type="match status" value="1"/>
</dbReference>
<evidence type="ECO:0000256" key="2">
    <source>
        <dbReference type="ARBA" id="ARBA00022643"/>
    </source>
</evidence>
<dbReference type="PANTHER" id="PTHR43741:SF4">
    <property type="entry name" value="FMN-DEPENDENT NADH:QUINONE OXIDOREDUCTASE"/>
    <property type="match status" value="1"/>
</dbReference>
<protein>
    <recommendedName>
        <fullName evidence="6">FMN dependent NADH:quinone oxidoreductase</fullName>
        <ecNumber evidence="6">1.6.5.-</ecNumber>
    </recommendedName>
    <alternativeName>
        <fullName evidence="6">Azo-dye reductase</fullName>
    </alternativeName>
    <alternativeName>
        <fullName evidence="6">FMN-dependent NADH-azo compound oxidoreductase</fullName>
    </alternativeName>
    <alternativeName>
        <fullName evidence="6">FMN-dependent NADH-azoreductase</fullName>
        <ecNumber evidence="6">1.7.1.17</ecNumber>
    </alternativeName>
</protein>
<dbReference type="InterPro" id="IPR029039">
    <property type="entry name" value="Flavoprotein-like_sf"/>
</dbReference>
<evidence type="ECO:0000256" key="4">
    <source>
        <dbReference type="ARBA" id="ARBA00023027"/>
    </source>
</evidence>
<feature type="domain" description="Flavodoxin-like fold" evidence="7">
    <location>
        <begin position="1"/>
        <end position="199"/>
    </location>
</feature>
<dbReference type="HAMAP" id="MF_01216">
    <property type="entry name" value="Azoreductase_type1"/>
    <property type="match status" value="1"/>
</dbReference>
<dbReference type="GO" id="GO:0016655">
    <property type="term" value="F:oxidoreductase activity, acting on NAD(P)H, quinone or similar compound as acceptor"/>
    <property type="evidence" value="ECO:0007669"/>
    <property type="project" value="InterPro"/>
</dbReference>
<dbReference type="InterPro" id="IPR023048">
    <property type="entry name" value="NADH:quinone_OxRdtase_FMN_depd"/>
</dbReference>
<dbReference type="InterPro" id="IPR050104">
    <property type="entry name" value="FMN-dep_NADH:Q_OxRdtase_AzoR1"/>
</dbReference>
<evidence type="ECO:0000259" key="7">
    <source>
        <dbReference type="Pfam" id="PF02525"/>
    </source>
</evidence>
<feature type="binding site" evidence="6">
    <location>
        <begin position="138"/>
        <end position="141"/>
    </location>
    <ligand>
        <name>FMN</name>
        <dbReference type="ChEBI" id="CHEBI:58210"/>
    </ligand>
</feature>
<dbReference type="Pfam" id="PF02525">
    <property type="entry name" value="Flavodoxin_2"/>
    <property type="match status" value="1"/>
</dbReference>
<comment type="catalytic activity">
    <reaction evidence="6">
        <text>2 a quinone + NADH + H(+) = 2 a 1,4-benzosemiquinone + NAD(+)</text>
        <dbReference type="Rhea" id="RHEA:65952"/>
        <dbReference type="ChEBI" id="CHEBI:15378"/>
        <dbReference type="ChEBI" id="CHEBI:57540"/>
        <dbReference type="ChEBI" id="CHEBI:57945"/>
        <dbReference type="ChEBI" id="CHEBI:132124"/>
        <dbReference type="ChEBI" id="CHEBI:134225"/>
    </reaction>
</comment>
<dbReference type="InterPro" id="IPR003680">
    <property type="entry name" value="Flavodoxin_fold"/>
</dbReference>
<evidence type="ECO:0000313" key="9">
    <source>
        <dbReference type="Proteomes" id="UP000487117"/>
    </source>
</evidence>
<comment type="function">
    <text evidence="6">Quinone reductase that provides resistance to thiol-specific stress caused by electrophilic quinones.</text>
</comment>
<comment type="function">
    <text evidence="6">Also exhibits azoreductase activity. Catalyzes the reductive cleavage of the azo bond in aromatic azo compounds to the corresponding amines.</text>
</comment>
<feature type="binding site" evidence="6">
    <location>
        <begin position="15"/>
        <end position="17"/>
    </location>
    <ligand>
        <name>FMN</name>
        <dbReference type="ChEBI" id="CHEBI:58210"/>
    </ligand>
</feature>
<evidence type="ECO:0000256" key="1">
    <source>
        <dbReference type="ARBA" id="ARBA00022630"/>
    </source>
</evidence>
<evidence type="ECO:0000313" key="8">
    <source>
        <dbReference type="EMBL" id="KAF1015199.1"/>
    </source>
</evidence>